<dbReference type="EMBL" id="GGMR01019879">
    <property type="protein sequence ID" value="MBY32498.1"/>
    <property type="molecule type" value="Transcribed_RNA"/>
</dbReference>
<feature type="compositionally biased region" description="Low complexity" evidence="1">
    <location>
        <begin position="160"/>
        <end position="188"/>
    </location>
</feature>
<reference evidence="2" key="1">
    <citation type="submission" date="2018-04" db="EMBL/GenBank/DDBJ databases">
        <title>Transcriptome of Schizaphis graminum biotype I.</title>
        <authorList>
            <person name="Scully E.D."/>
            <person name="Geib S.M."/>
            <person name="Palmer N.A."/>
            <person name="Koch K."/>
            <person name="Bradshaw J."/>
            <person name="Heng-Moss T."/>
            <person name="Sarath G."/>
        </authorList>
    </citation>
    <scope>NUCLEOTIDE SEQUENCE</scope>
</reference>
<feature type="compositionally biased region" description="Low complexity" evidence="1">
    <location>
        <begin position="128"/>
        <end position="140"/>
    </location>
</feature>
<sequence>MIVNTNQQYYLCYLFFSNTCTLFLVGNLNQAGNTPVNNIGAGYGGANPNINTCQTGPNNVHLMAGQMQHMSARMANGQQTMTQQQHANISMQSQNNQMSVNLHMSQAMNVKMGGVGQSRMASNAQMVSQQPQQQQPQHPSHPQHPQHPQHSQHPQHHHQQQQQPTPQQHPSMMRAQQQQSFTQQQQQQATMNTGNPYQRNMASGYGANPHQQQYQPTSTAMQPAPVANPSAMLNTNNGLPPRNSFSPSDFNFDFLDQPLANDNKNGFNNKQQTFGDFNFDFLDAH</sequence>
<protein>
    <submittedName>
        <fullName evidence="2">Uncharacterized protein</fullName>
    </submittedName>
</protein>
<feature type="compositionally biased region" description="Polar residues" evidence="1">
    <location>
        <begin position="189"/>
        <end position="201"/>
    </location>
</feature>
<dbReference type="AlphaFoldDB" id="A0A2S2PT47"/>
<accession>A0A2S2PT47</accession>
<evidence type="ECO:0000313" key="2">
    <source>
        <dbReference type="EMBL" id="MBY32498.1"/>
    </source>
</evidence>
<evidence type="ECO:0000256" key="1">
    <source>
        <dbReference type="SAM" id="MobiDB-lite"/>
    </source>
</evidence>
<feature type="compositionally biased region" description="Polar residues" evidence="1">
    <location>
        <begin position="209"/>
        <end position="221"/>
    </location>
</feature>
<proteinExistence type="predicted"/>
<gene>
    <name evidence="2" type="ORF">g.50760</name>
</gene>
<feature type="region of interest" description="Disordered" evidence="1">
    <location>
        <begin position="118"/>
        <end position="230"/>
    </location>
</feature>
<organism evidence="2">
    <name type="scientific">Schizaphis graminum</name>
    <name type="common">Green bug aphid</name>
    <dbReference type="NCBI Taxonomy" id="13262"/>
    <lineage>
        <taxon>Eukaryota</taxon>
        <taxon>Metazoa</taxon>
        <taxon>Ecdysozoa</taxon>
        <taxon>Arthropoda</taxon>
        <taxon>Hexapoda</taxon>
        <taxon>Insecta</taxon>
        <taxon>Pterygota</taxon>
        <taxon>Neoptera</taxon>
        <taxon>Paraneoptera</taxon>
        <taxon>Hemiptera</taxon>
        <taxon>Sternorrhyncha</taxon>
        <taxon>Aphidomorpha</taxon>
        <taxon>Aphidoidea</taxon>
        <taxon>Aphididae</taxon>
        <taxon>Aphidini</taxon>
        <taxon>Schizaphis</taxon>
    </lineage>
</organism>
<name>A0A2S2PT47_SCHGA</name>